<dbReference type="Proteomes" id="UP000178666">
    <property type="component" value="Chromosome"/>
</dbReference>
<protein>
    <recommendedName>
        <fullName evidence="3">J domain-containing protein</fullName>
    </recommendedName>
</protein>
<dbReference type="EMBL" id="CP015970">
    <property type="protein sequence ID" value="AOZ45695.1"/>
    <property type="molecule type" value="Genomic_DNA"/>
</dbReference>
<reference evidence="1 2" key="1">
    <citation type="journal article" date="2016" name="Plant Dis.">
        <title>Improved production of propionic acid using genome shuffling.</title>
        <authorList>
            <person name="Luna-Flores C.H."/>
            <person name="Palfreyman R.W."/>
            <person name="Kromer J.O."/>
            <person name="Nielsen L.K."/>
            <person name="Marcellin E."/>
        </authorList>
    </citation>
    <scope>NUCLEOTIDE SEQUENCE [LARGE SCALE GENOMIC DNA]</scope>
    <source>
        <strain evidence="1 2">F3E8</strain>
    </source>
</reference>
<sequence length="302" mass="32765">MKTMTPAAAIDRIGSATSARDLFEGSPADPAAARRARRTYRMLIALIHPDTSTGHGIPAEVAGRAAARLNRLHQEWLDAGAAPRRTTTSAYVTGTRGTYLLGARLRRGRLISEYTTAERHLRVAICRTPAPSTDALEAAAEHLGRRGMAAFGPRIVDRGTAQGRAWVAYRLPNGLHTLAGVRSAYPLGLDGRDWAWMARRILIAMDSAGDPALPGLGLDTVLIEPEHHGVVLTGFGDDGPTLGDLFDAMLDADDDARRQRDWARAADSTHLSASAALHEYDLLLTRLYGARRYRRFSIPETA</sequence>
<name>A0ABM6FHX4_9ACTN</name>
<evidence type="ECO:0000313" key="2">
    <source>
        <dbReference type="Proteomes" id="UP000178666"/>
    </source>
</evidence>
<proteinExistence type="predicted"/>
<evidence type="ECO:0008006" key="3">
    <source>
        <dbReference type="Google" id="ProtNLM"/>
    </source>
</evidence>
<organism evidence="1 2">
    <name type="scientific">Acidipropionibacterium acidipropionici</name>
    <dbReference type="NCBI Taxonomy" id="1748"/>
    <lineage>
        <taxon>Bacteria</taxon>
        <taxon>Bacillati</taxon>
        <taxon>Actinomycetota</taxon>
        <taxon>Actinomycetes</taxon>
        <taxon>Propionibacteriales</taxon>
        <taxon>Propionibacteriaceae</taxon>
        <taxon>Acidipropionibacterium</taxon>
    </lineage>
</organism>
<accession>A0ABM6FHX4</accession>
<dbReference type="RefSeq" id="WP_071001079.1">
    <property type="nucleotide sequence ID" value="NZ_CP014352.1"/>
</dbReference>
<keyword evidence="2" id="KW-1185">Reference proteome</keyword>
<evidence type="ECO:0000313" key="1">
    <source>
        <dbReference type="EMBL" id="AOZ45695.1"/>
    </source>
</evidence>
<gene>
    <name evidence="1" type="ORF">A8L58_02025</name>
</gene>